<sequence>MAYCETKFYLQLTASKTQTAAAMWQKPKRAAPKAYYDASRANSLVTYHFNRNLAKEEVKKKYNVSLFMEKIQ</sequence>
<keyword evidence="2" id="KW-1185">Reference proteome</keyword>
<comment type="caution">
    <text evidence="1">The sequence shown here is derived from an EMBL/GenBank/DDBJ whole genome shotgun (WGS) entry which is preliminary data.</text>
</comment>
<organism evidence="1 2">
    <name type="scientific">Holothuria leucospilota</name>
    <name type="common">Black long sea cucumber</name>
    <name type="synonym">Mertensiothuria leucospilota</name>
    <dbReference type="NCBI Taxonomy" id="206669"/>
    <lineage>
        <taxon>Eukaryota</taxon>
        <taxon>Metazoa</taxon>
        <taxon>Echinodermata</taxon>
        <taxon>Eleutherozoa</taxon>
        <taxon>Echinozoa</taxon>
        <taxon>Holothuroidea</taxon>
        <taxon>Aspidochirotacea</taxon>
        <taxon>Aspidochirotida</taxon>
        <taxon>Holothuriidae</taxon>
        <taxon>Holothuria</taxon>
    </lineage>
</organism>
<dbReference type="Proteomes" id="UP001152320">
    <property type="component" value="Chromosome 5"/>
</dbReference>
<name>A0A9Q1CAT1_HOLLE</name>
<dbReference type="EMBL" id="JAIZAY010000005">
    <property type="protein sequence ID" value="KAJ8042273.1"/>
    <property type="molecule type" value="Genomic_DNA"/>
</dbReference>
<protein>
    <submittedName>
        <fullName evidence="1">Uncharacterized protein</fullName>
    </submittedName>
</protein>
<evidence type="ECO:0000313" key="2">
    <source>
        <dbReference type="Proteomes" id="UP001152320"/>
    </source>
</evidence>
<dbReference type="AlphaFoldDB" id="A0A9Q1CAT1"/>
<reference evidence="1" key="1">
    <citation type="submission" date="2021-10" db="EMBL/GenBank/DDBJ databases">
        <title>Tropical sea cucumber genome reveals ecological adaptation and Cuvierian tubules defense mechanism.</title>
        <authorList>
            <person name="Chen T."/>
        </authorList>
    </citation>
    <scope>NUCLEOTIDE SEQUENCE</scope>
    <source>
        <strain evidence="1">Nanhai2018</strain>
        <tissue evidence="1">Muscle</tissue>
    </source>
</reference>
<evidence type="ECO:0000313" key="1">
    <source>
        <dbReference type="EMBL" id="KAJ8042273.1"/>
    </source>
</evidence>
<proteinExistence type="predicted"/>
<accession>A0A9Q1CAT1</accession>
<gene>
    <name evidence="1" type="ORF">HOLleu_13292</name>
</gene>